<keyword evidence="2" id="KW-1185">Reference proteome</keyword>
<comment type="caution">
    <text evidence="1">The sequence shown here is derived from an EMBL/GenBank/DDBJ whole genome shotgun (WGS) entry which is preliminary data.</text>
</comment>
<organism evidence="1 2">
    <name type="scientific">Aspergillus novofumigatus (strain IBT 16806)</name>
    <dbReference type="NCBI Taxonomy" id="1392255"/>
    <lineage>
        <taxon>Eukaryota</taxon>
        <taxon>Fungi</taxon>
        <taxon>Dikarya</taxon>
        <taxon>Ascomycota</taxon>
        <taxon>Pezizomycotina</taxon>
        <taxon>Eurotiomycetes</taxon>
        <taxon>Eurotiomycetidae</taxon>
        <taxon>Eurotiales</taxon>
        <taxon>Aspergillaceae</taxon>
        <taxon>Aspergillus</taxon>
        <taxon>Aspergillus subgen. Fumigati</taxon>
    </lineage>
</organism>
<dbReference type="VEuPathDB" id="FungiDB:P174DRAFT_445789"/>
<name>A0A2I1BUV2_ASPN1</name>
<evidence type="ECO:0000313" key="1">
    <source>
        <dbReference type="EMBL" id="PKX89170.1"/>
    </source>
</evidence>
<gene>
    <name evidence="1" type="ORF">P174DRAFT_445789</name>
</gene>
<accession>A0A2I1BUV2</accession>
<reference evidence="2" key="1">
    <citation type="journal article" date="2018" name="Proc. Natl. Acad. Sci. U.S.A.">
        <title>Linking secondary metabolites to gene clusters through genome sequencing of six diverse Aspergillus species.</title>
        <authorList>
            <person name="Kaerboelling I."/>
            <person name="Vesth T.C."/>
            <person name="Frisvad J.C."/>
            <person name="Nybo J.L."/>
            <person name="Theobald S."/>
            <person name="Kuo A."/>
            <person name="Bowyer P."/>
            <person name="Matsuda Y."/>
            <person name="Mondo S."/>
            <person name="Lyhne E.K."/>
            <person name="Kogle M.E."/>
            <person name="Clum A."/>
            <person name="Lipzen A."/>
            <person name="Salamov A."/>
            <person name="Ngan C.Y."/>
            <person name="Daum C."/>
            <person name="Chiniquy J."/>
            <person name="Barry K."/>
            <person name="LaButti K."/>
            <person name="Haridas S."/>
            <person name="Simmons B.A."/>
            <person name="Magnuson J.K."/>
            <person name="Mortensen U.H."/>
            <person name="Larsen T.O."/>
            <person name="Grigoriev I.V."/>
            <person name="Baker S.E."/>
            <person name="Andersen M.R."/>
        </authorList>
    </citation>
    <scope>NUCLEOTIDE SEQUENCE [LARGE SCALE GENOMIC DNA]</scope>
    <source>
        <strain evidence="2">IBT 16806</strain>
    </source>
</reference>
<dbReference type="AlphaFoldDB" id="A0A2I1BUV2"/>
<dbReference type="RefSeq" id="XP_024677765.1">
    <property type="nucleotide sequence ID" value="XM_024828418.1"/>
</dbReference>
<evidence type="ECO:0000313" key="2">
    <source>
        <dbReference type="Proteomes" id="UP000234474"/>
    </source>
</evidence>
<dbReference type="EMBL" id="MSZS01000010">
    <property type="protein sequence ID" value="PKX89170.1"/>
    <property type="molecule type" value="Genomic_DNA"/>
</dbReference>
<proteinExistence type="predicted"/>
<dbReference type="Proteomes" id="UP000234474">
    <property type="component" value="Unassembled WGS sequence"/>
</dbReference>
<sequence>MIGTPVYAHVYAPLHFAVSQLKLILLCGLSTLIHIPTKPPVMDRKPPTPRLLWITHHPAVDLELLDDSNSGDVGHQGDPISAHGGTMWKHVDSGVLTWLLHRPYFTTSDS</sequence>
<dbReference type="GeneID" id="36535743"/>
<protein>
    <submittedName>
        <fullName evidence="1">Uncharacterized protein</fullName>
    </submittedName>
</protein>